<reference evidence="1" key="1">
    <citation type="submission" date="2014-09" db="EMBL/GenBank/DDBJ databases">
        <authorList>
            <person name="Magalhaes I.L.F."/>
            <person name="Oliveira U."/>
            <person name="Santos F.R."/>
            <person name="Vidigal T.H.D.A."/>
            <person name="Brescovit A.D."/>
            <person name="Santos A.J."/>
        </authorList>
    </citation>
    <scope>NUCLEOTIDE SEQUENCE</scope>
    <source>
        <tissue evidence="1">Shoot tissue taken approximately 20 cm above the soil surface</tissue>
    </source>
</reference>
<protein>
    <submittedName>
        <fullName evidence="1">Uncharacterized protein</fullName>
    </submittedName>
</protein>
<evidence type="ECO:0000313" key="1">
    <source>
        <dbReference type="EMBL" id="JAE21624.1"/>
    </source>
</evidence>
<accession>A0A0A9GDZ5</accession>
<dbReference type="AlphaFoldDB" id="A0A0A9GDZ5"/>
<organism evidence="1">
    <name type="scientific">Arundo donax</name>
    <name type="common">Giant reed</name>
    <name type="synonym">Donax arundinaceus</name>
    <dbReference type="NCBI Taxonomy" id="35708"/>
    <lineage>
        <taxon>Eukaryota</taxon>
        <taxon>Viridiplantae</taxon>
        <taxon>Streptophyta</taxon>
        <taxon>Embryophyta</taxon>
        <taxon>Tracheophyta</taxon>
        <taxon>Spermatophyta</taxon>
        <taxon>Magnoliopsida</taxon>
        <taxon>Liliopsida</taxon>
        <taxon>Poales</taxon>
        <taxon>Poaceae</taxon>
        <taxon>PACMAD clade</taxon>
        <taxon>Arundinoideae</taxon>
        <taxon>Arundineae</taxon>
        <taxon>Arundo</taxon>
    </lineage>
</organism>
<sequence>MPRKLAKNRYVGYCKRSSLLRINRKRISH</sequence>
<proteinExistence type="predicted"/>
<name>A0A0A9GDZ5_ARUDO</name>
<reference evidence="1" key="2">
    <citation type="journal article" date="2015" name="Data Brief">
        <title>Shoot transcriptome of the giant reed, Arundo donax.</title>
        <authorList>
            <person name="Barrero R.A."/>
            <person name="Guerrero F.D."/>
            <person name="Moolhuijzen P."/>
            <person name="Goolsby J.A."/>
            <person name="Tidwell J."/>
            <person name="Bellgard S.E."/>
            <person name="Bellgard M.I."/>
        </authorList>
    </citation>
    <scope>NUCLEOTIDE SEQUENCE</scope>
    <source>
        <tissue evidence="1">Shoot tissue taken approximately 20 cm above the soil surface</tissue>
    </source>
</reference>
<dbReference type="EMBL" id="GBRH01176272">
    <property type="protein sequence ID" value="JAE21624.1"/>
    <property type="molecule type" value="Transcribed_RNA"/>
</dbReference>